<reference evidence="4 5" key="1">
    <citation type="submission" date="2017-06" db="EMBL/GenBank/DDBJ databases">
        <title>Genome sequencing of cyanobaciteial culture collection at National Institute for Environmental Studies (NIES).</title>
        <authorList>
            <person name="Hirose Y."/>
            <person name="Shimura Y."/>
            <person name="Fujisawa T."/>
            <person name="Nakamura Y."/>
            <person name="Kawachi M."/>
        </authorList>
    </citation>
    <scope>NUCLEOTIDE SEQUENCE [LARGE SCALE GENOMIC DNA]</scope>
    <source>
        <strain evidence="4 5">NIES-2135</strain>
    </source>
</reference>
<protein>
    <submittedName>
        <fullName evidence="4">O-methyltransferase family protein</fullName>
    </submittedName>
</protein>
<dbReference type="PANTHER" id="PTHR10509:SF14">
    <property type="entry name" value="CAFFEOYL-COA O-METHYLTRANSFERASE 3-RELATED"/>
    <property type="match status" value="1"/>
</dbReference>
<dbReference type="CDD" id="cd02440">
    <property type="entry name" value="AdoMet_MTases"/>
    <property type="match status" value="1"/>
</dbReference>
<evidence type="ECO:0000256" key="2">
    <source>
        <dbReference type="ARBA" id="ARBA00022679"/>
    </source>
</evidence>
<proteinExistence type="predicted"/>
<keyword evidence="5" id="KW-1185">Reference proteome</keyword>
<keyword evidence="1 4" id="KW-0489">Methyltransferase</keyword>
<dbReference type="AlphaFoldDB" id="A0A1Z4J996"/>
<dbReference type="GO" id="GO:0008171">
    <property type="term" value="F:O-methyltransferase activity"/>
    <property type="evidence" value="ECO:0007669"/>
    <property type="project" value="InterPro"/>
</dbReference>
<dbReference type="PANTHER" id="PTHR10509">
    <property type="entry name" value="O-METHYLTRANSFERASE-RELATED"/>
    <property type="match status" value="1"/>
</dbReference>
<dbReference type="Gene3D" id="3.40.50.150">
    <property type="entry name" value="Vaccinia Virus protein VP39"/>
    <property type="match status" value="1"/>
</dbReference>
<evidence type="ECO:0000256" key="1">
    <source>
        <dbReference type="ARBA" id="ARBA00022603"/>
    </source>
</evidence>
<dbReference type="InterPro" id="IPR029063">
    <property type="entry name" value="SAM-dependent_MTases_sf"/>
</dbReference>
<dbReference type="GO" id="GO:0008757">
    <property type="term" value="F:S-adenosylmethionine-dependent methyltransferase activity"/>
    <property type="evidence" value="ECO:0007669"/>
    <property type="project" value="TreeGrafter"/>
</dbReference>
<sequence length="223" mass="24048">MTQTQWTAVDDYITDLLVPPDPALEAVLQSTIDADLPKINVAPNQGKFLHILAQIQGARRILELGTLAGYSTIWLARSLPADGKLITLEANAKHAEVAQENIDRAGLTSVVEIRVGEALKTLPKLATEGQAPFDLVFIDADKANIPQYFQWALKLTQPGSVIIVDNVVRNGAVIDANSTDENIQGVRQFNTLLAAEPRVKATTIQTVGSKGYDGLAIARVISD</sequence>
<evidence type="ECO:0000313" key="5">
    <source>
        <dbReference type="Proteomes" id="UP000217895"/>
    </source>
</evidence>
<keyword evidence="3" id="KW-0949">S-adenosyl-L-methionine</keyword>
<dbReference type="GO" id="GO:0032259">
    <property type="term" value="P:methylation"/>
    <property type="evidence" value="ECO:0007669"/>
    <property type="project" value="UniProtKB-KW"/>
</dbReference>
<dbReference type="InterPro" id="IPR050362">
    <property type="entry name" value="Cation-dep_OMT"/>
</dbReference>
<dbReference type="InterPro" id="IPR002935">
    <property type="entry name" value="SAM_O-MeTrfase"/>
</dbReference>
<accession>A0A1Z4J996</accession>
<dbReference type="Pfam" id="PF01596">
    <property type="entry name" value="Methyltransf_3"/>
    <property type="match status" value="1"/>
</dbReference>
<evidence type="ECO:0000313" key="4">
    <source>
        <dbReference type="EMBL" id="BAY53291.1"/>
    </source>
</evidence>
<dbReference type="PROSITE" id="PS51682">
    <property type="entry name" value="SAM_OMT_I"/>
    <property type="match status" value="1"/>
</dbReference>
<keyword evidence="2 4" id="KW-0808">Transferase</keyword>
<dbReference type="EMBL" id="AP018203">
    <property type="protein sequence ID" value="BAY53291.1"/>
    <property type="molecule type" value="Genomic_DNA"/>
</dbReference>
<name>A0A1Z4J996_LEPBY</name>
<gene>
    <name evidence="4" type="ORF">NIES2135_00930</name>
</gene>
<dbReference type="Proteomes" id="UP000217895">
    <property type="component" value="Chromosome"/>
</dbReference>
<evidence type="ECO:0000256" key="3">
    <source>
        <dbReference type="ARBA" id="ARBA00022691"/>
    </source>
</evidence>
<organism evidence="4 5">
    <name type="scientific">Leptolyngbya boryana NIES-2135</name>
    <dbReference type="NCBI Taxonomy" id="1973484"/>
    <lineage>
        <taxon>Bacteria</taxon>
        <taxon>Bacillati</taxon>
        <taxon>Cyanobacteriota</taxon>
        <taxon>Cyanophyceae</taxon>
        <taxon>Leptolyngbyales</taxon>
        <taxon>Leptolyngbyaceae</taxon>
        <taxon>Leptolyngbya group</taxon>
        <taxon>Leptolyngbya</taxon>
    </lineage>
</organism>
<dbReference type="SUPFAM" id="SSF53335">
    <property type="entry name" value="S-adenosyl-L-methionine-dependent methyltransferases"/>
    <property type="match status" value="1"/>
</dbReference>